<evidence type="ECO:0000313" key="1">
    <source>
        <dbReference type="EMBL" id="KAA6354509.1"/>
    </source>
</evidence>
<organism evidence="1 2">
    <name type="scientific">Streblomastix strix</name>
    <dbReference type="NCBI Taxonomy" id="222440"/>
    <lineage>
        <taxon>Eukaryota</taxon>
        <taxon>Metamonada</taxon>
        <taxon>Preaxostyla</taxon>
        <taxon>Oxymonadida</taxon>
        <taxon>Streblomastigidae</taxon>
        <taxon>Streblomastix</taxon>
    </lineage>
</organism>
<dbReference type="Proteomes" id="UP000324800">
    <property type="component" value="Unassembled WGS sequence"/>
</dbReference>
<reference evidence="1 2" key="1">
    <citation type="submission" date="2019-03" db="EMBL/GenBank/DDBJ databases">
        <title>Single cell metagenomics reveals metabolic interactions within the superorganism composed of flagellate Streblomastix strix and complex community of Bacteroidetes bacteria on its surface.</title>
        <authorList>
            <person name="Treitli S.C."/>
            <person name="Kolisko M."/>
            <person name="Husnik F."/>
            <person name="Keeling P."/>
            <person name="Hampl V."/>
        </authorList>
    </citation>
    <scope>NUCLEOTIDE SEQUENCE [LARGE SCALE GENOMIC DNA]</scope>
    <source>
        <strain evidence="1">ST1C</strain>
    </source>
</reference>
<name>A0A5J4T8H1_9EUKA</name>
<proteinExistence type="predicted"/>
<feature type="non-terminal residue" evidence="1">
    <location>
        <position position="72"/>
    </location>
</feature>
<dbReference type="AlphaFoldDB" id="A0A5J4T8H1"/>
<evidence type="ECO:0000313" key="2">
    <source>
        <dbReference type="Proteomes" id="UP000324800"/>
    </source>
</evidence>
<comment type="caution">
    <text evidence="1">The sequence shown here is derived from an EMBL/GenBank/DDBJ whole genome shotgun (WGS) entry which is preliminary data.</text>
</comment>
<dbReference type="EMBL" id="SNRW01036192">
    <property type="protein sequence ID" value="KAA6354509.1"/>
    <property type="molecule type" value="Genomic_DNA"/>
</dbReference>
<sequence length="72" mass="8583">MYQTNVRKKTKMNIQRKLELNALCHQFGFDQEDHDKLRELSVHFLLEHAEMIPFVTDLNELAENRILKLTEG</sequence>
<accession>A0A5J4T8H1</accession>
<protein>
    <submittedName>
        <fullName evidence="1">Uncharacterized protein</fullName>
    </submittedName>
</protein>
<gene>
    <name evidence="1" type="ORF">EZS28_049964</name>
</gene>